<keyword evidence="5 11" id="KW-0812">Transmembrane</keyword>
<organism evidence="12 13">
    <name type="scientific">Thalictrum thalictroides</name>
    <name type="common">Rue-anemone</name>
    <name type="synonym">Anemone thalictroides</name>
    <dbReference type="NCBI Taxonomy" id="46969"/>
    <lineage>
        <taxon>Eukaryota</taxon>
        <taxon>Viridiplantae</taxon>
        <taxon>Streptophyta</taxon>
        <taxon>Embryophyta</taxon>
        <taxon>Tracheophyta</taxon>
        <taxon>Spermatophyta</taxon>
        <taxon>Magnoliopsida</taxon>
        <taxon>Ranunculales</taxon>
        <taxon>Ranunculaceae</taxon>
        <taxon>Thalictroideae</taxon>
        <taxon>Thalictrum</taxon>
    </lineage>
</organism>
<comment type="caution">
    <text evidence="12">The sequence shown here is derived from an EMBL/GenBank/DDBJ whole genome shotgun (WGS) entry which is preliminary data.</text>
</comment>
<evidence type="ECO:0000256" key="6">
    <source>
        <dbReference type="ARBA" id="ARBA00022723"/>
    </source>
</evidence>
<evidence type="ECO:0000256" key="9">
    <source>
        <dbReference type="ARBA" id="ARBA00023004"/>
    </source>
</evidence>
<evidence type="ECO:0000256" key="2">
    <source>
        <dbReference type="ARBA" id="ARBA00004167"/>
    </source>
</evidence>
<dbReference type="OrthoDB" id="2789670at2759"/>
<comment type="similarity">
    <text evidence="3">Belongs to the cytochrome P450 family.</text>
</comment>
<dbReference type="AlphaFoldDB" id="A0A7J6V0C5"/>
<sequence>MMEVPLSWLFCTATLLTPLILVYFLAFYLRLRLHRVNLPPGPKPWPIIGNLNLIGSLPHRSIHELSQVYGPIMQLRFGSFPVVVGSSVEIVKQFLKVHDIKFASRPNFSAGKYTTYDYTDVGWSPYGPYWRHIRKICLAELLNTKKVDSYEYIRVEEGRALISSLYTSCGKSITIKDHYSNFTLNNITRMVLGKKFWDENESEDLAKIADEWFFLNGAMNIGDSIPWINFLDLQGFVKRMKAFRNKVDPILERELDEHIARRLHDQHMKNKFVPKDMVDVLLQQADDPNPDLKLSHNKIKSITLDLIVGGVTGATTTIEWAMSELLKHPTIAERATDELDRRGGDPLILCFVDFLNPACAATALSALQAKFTSQDISSNSHCSHVDVNPSGYKFSYIENLGNCIIYYVLKFSV</sequence>
<keyword evidence="10 11" id="KW-0472">Membrane</keyword>
<keyword evidence="13" id="KW-1185">Reference proteome</keyword>
<dbReference type="InterPro" id="IPR001128">
    <property type="entry name" value="Cyt_P450"/>
</dbReference>
<feature type="non-terminal residue" evidence="12">
    <location>
        <position position="1"/>
    </location>
</feature>
<name>A0A7J6V0C5_THATH</name>
<dbReference type="PANTHER" id="PTHR47944">
    <property type="entry name" value="CYTOCHROME P450 98A9"/>
    <property type="match status" value="1"/>
</dbReference>
<protein>
    <submittedName>
        <fullName evidence="12">Cytochrome p450</fullName>
    </submittedName>
</protein>
<keyword evidence="7 11" id="KW-1133">Transmembrane helix</keyword>
<dbReference type="InterPro" id="IPR036396">
    <property type="entry name" value="Cyt_P450_sf"/>
</dbReference>
<dbReference type="GO" id="GO:0044550">
    <property type="term" value="P:secondary metabolite biosynthetic process"/>
    <property type="evidence" value="ECO:0007669"/>
    <property type="project" value="UniProtKB-ARBA"/>
</dbReference>
<dbReference type="Pfam" id="PF00067">
    <property type="entry name" value="p450"/>
    <property type="match status" value="1"/>
</dbReference>
<keyword evidence="6" id="KW-0479">Metal-binding</keyword>
<dbReference type="InterPro" id="IPR002401">
    <property type="entry name" value="Cyt_P450_E_grp-I"/>
</dbReference>
<feature type="transmembrane region" description="Helical" evidence="11">
    <location>
        <begin position="6"/>
        <end position="29"/>
    </location>
</feature>
<dbReference type="PRINTS" id="PR00463">
    <property type="entry name" value="EP450I"/>
</dbReference>
<reference evidence="12 13" key="1">
    <citation type="submission" date="2020-06" db="EMBL/GenBank/DDBJ databases">
        <title>Transcriptomic and genomic resources for Thalictrum thalictroides and T. hernandezii: Facilitating candidate gene discovery in an emerging model plant lineage.</title>
        <authorList>
            <person name="Arias T."/>
            <person name="Riano-Pachon D.M."/>
            <person name="Di Stilio V.S."/>
        </authorList>
    </citation>
    <scope>NUCLEOTIDE SEQUENCE [LARGE SCALE GENOMIC DNA]</scope>
    <source>
        <strain evidence="13">cv. WT478/WT964</strain>
        <tissue evidence="12">Leaves</tissue>
    </source>
</reference>
<comment type="cofactor">
    <cofactor evidence="1">
        <name>heme</name>
        <dbReference type="ChEBI" id="CHEBI:30413"/>
    </cofactor>
</comment>
<accession>A0A7J6V0C5</accession>
<keyword evidence="4" id="KW-0349">Heme</keyword>
<keyword evidence="8" id="KW-0560">Oxidoreductase</keyword>
<evidence type="ECO:0000313" key="12">
    <source>
        <dbReference type="EMBL" id="KAF5178374.1"/>
    </source>
</evidence>
<evidence type="ECO:0000256" key="8">
    <source>
        <dbReference type="ARBA" id="ARBA00023002"/>
    </source>
</evidence>
<evidence type="ECO:0000256" key="10">
    <source>
        <dbReference type="ARBA" id="ARBA00023136"/>
    </source>
</evidence>
<evidence type="ECO:0000256" key="11">
    <source>
        <dbReference type="SAM" id="Phobius"/>
    </source>
</evidence>
<evidence type="ECO:0000256" key="3">
    <source>
        <dbReference type="ARBA" id="ARBA00010617"/>
    </source>
</evidence>
<evidence type="ECO:0000256" key="4">
    <source>
        <dbReference type="ARBA" id="ARBA00022617"/>
    </source>
</evidence>
<dbReference type="SUPFAM" id="SSF48264">
    <property type="entry name" value="Cytochrome P450"/>
    <property type="match status" value="1"/>
</dbReference>
<evidence type="ECO:0000256" key="7">
    <source>
        <dbReference type="ARBA" id="ARBA00022989"/>
    </source>
</evidence>
<gene>
    <name evidence="12" type="ORF">FRX31_032039</name>
</gene>
<comment type="subcellular location">
    <subcellularLocation>
        <location evidence="2">Membrane</location>
        <topology evidence="2">Single-pass membrane protein</topology>
    </subcellularLocation>
</comment>
<dbReference type="GO" id="GO:0016705">
    <property type="term" value="F:oxidoreductase activity, acting on paired donors, with incorporation or reduction of molecular oxygen"/>
    <property type="evidence" value="ECO:0007669"/>
    <property type="project" value="InterPro"/>
</dbReference>
<dbReference type="Proteomes" id="UP000554482">
    <property type="component" value="Unassembled WGS sequence"/>
</dbReference>
<dbReference type="PANTHER" id="PTHR47944:SF4">
    <property type="entry name" value="OS09G0441700 PROTEIN"/>
    <property type="match status" value="1"/>
</dbReference>
<dbReference type="GO" id="GO:0016020">
    <property type="term" value="C:membrane"/>
    <property type="evidence" value="ECO:0007669"/>
    <property type="project" value="UniProtKB-SubCell"/>
</dbReference>
<dbReference type="GO" id="GO:0020037">
    <property type="term" value="F:heme binding"/>
    <property type="evidence" value="ECO:0007669"/>
    <property type="project" value="InterPro"/>
</dbReference>
<dbReference type="GO" id="GO:0004497">
    <property type="term" value="F:monooxygenase activity"/>
    <property type="evidence" value="ECO:0007669"/>
    <property type="project" value="InterPro"/>
</dbReference>
<evidence type="ECO:0000256" key="1">
    <source>
        <dbReference type="ARBA" id="ARBA00001971"/>
    </source>
</evidence>
<keyword evidence="9" id="KW-0408">Iron</keyword>
<dbReference type="Gene3D" id="1.10.630.10">
    <property type="entry name" value="Cytochrome P450"/>
    <property type="match status" value="1"/>
</dbReference>
<evidence type="ECO:0000256" key="5">
    <source>
        <dbReference type="ARBA" id="ARBA00022692"/>
    </source>
</evidence>
<proteinExistence type="inferred from homology"/>
<dbReference type="GO" id="GO:0005506">
    <property type="term" value="F:iron ion binding"/>
    <property type="evidence" value="ECO:0007669"/>
    <property type="project" value="InterPro"/>
</dbReference>
<dbReference type="EMBL" id="JABWDY010040135">
    <property type="protein sequence ID" value="KAF5178374.1"/>
    <property type="molecule type" value="Genomic_DNA"/>
</dbReference>
<evidence type="ECO:0000313" key="13">
    <source>
        <dbReference type="Proteomes" id="UP000554482"/>
    </source>
</evidence>